<dbReference type="STRING" id="80854.MVIS_3929"/>
<evidence type="ECO:0000256" key="1">
    <source>
        <dbReference type="ARBA" id="ARBA00023015"/>
    </source>
</evidence>
<dbReference type="NCBIfam" id="NF008723">
    <property type="entry name" value="PRK11718.1"/>
    <property type="match status" value="1"/>
</dbReference>
<gene>
    <name evidence="4" type="ORF">MT2528_2043</name>
    <name evidence="5" type="ORF">NVI5450_2266</name>
</gene>
<accession>A0A090KD59</accession>
<dbReference type="Proteomes" id="UP000183794">
    <property type="component" value="Unassembled WGS sequence"/>
</dbReference>
<keyword evidence="1 3" id="KW-0805">Transcription regulation</keyword>
<dbReference type="KEGG" id="mvs:MVIS_3929"/>
<sequence>MLTKLEQAQQAWGGTHNAIDHWLEERQTLIVDYCKLEGLPPFEKTAALPSKDELQAFCQILIDYLSTGHFEVYDQIVSQCAEYSAKSLTLAQQIQPKIILTTEALVEFNDKYAEANQDDDTLLLSLDNDMSKVGELLEQRFELEDKLLYTLSTYHREVVDAE</sequence>
<dbReference type="Pfam" id="PF04353">
    <property type="entry name" value="Rsd_AlgQ"/>
    <property type="match status" value="1"/>
</dbReference>
<reference evidence="4 6" key="2">
    <citation type="submission" date="2016-11" db="EMBL/GenBank/DDBJ databases">
        <authorList>
            <person name="Klemetsen T."/>
        </authorList>
    </citation>
    <scope>NUCLEOTIDE SEQUENCE [LARGE SCALE GENOMIC DNA]</scope>
    <source>
        <strain evidence="4">MT 2528</strain>
    </source>
</reference>
<proteinExistence type="inferred from homology"/>
<dbReference type="GeneID" id="61295946"/>
<comment type="similarity">
    <text evidence="3">Belongs to the Rsd/AlgQ family.</text>
</comment>
<protein>
    <submittedName>
        <fullName evidence="5">Stationary-phase regulator of sigma D, the major sigma subunit ofRNA polymerase</fullName>
    </submittedName>
</protein>
<reference evidence="5 7" key="1">
    <citation type="submission" date="2016-11" db="EMBL/GenBank/DDBJ databases">
        <authorList>
            <person name="Jaros S."/>
            <person name="Januszkiewicz K."/>
            <person name="Wedrychowicz H."/>
        </authorList>
    </citation>
    <scope>NUCLEOTIDE SEQUENCE [LARGE SCALE GENOMIC DNA]</scope>
    <source>
        <strain evidence="5">NVI 5450</strain>
    </source>
</reference>
<dbReference type="PIRSF" id="PIRSF016548">
    <property type="entry name" value="Rsd_AlgQ"/>
    <property type="match status" value="1"/>
</dbReference>
<evidence type="ECO:0000313" key="5">
    <source>
        <dbReference type="EMBL" id="SGZ00106.1"/>
    </source>
</evidence>
<dbReference type="HOGENOM" id="CLU_142729_0_0_6"/>
<organism evidence="5 7">
    <name type="scientific">Moritella viscosa</name>
    <dbReference type="NCBI Taxonomy" id="80854"/>
    <lineage>
        <taxon>Bacteria</taxon>
        <taxon>Pseudomonadati</taxon>
        <taxon>Pseudomonadota</taxon>
        <taxon>Gammaproteobacteria</taxon>
        <taxon>Alteromonadales</taxon>
        <taxon>Moritellaceae</taxon>
        <taxon>Moritella</taxon>
    </lineage>
</organism>
<dbReference type="RefSeq" id="WP_045111889.1">
    <property type="nucleotide sequence ID" value="NZ_CAWQZC010000150.1"/>
</dbReference>
<keyword evidence="2 3" id="KW-0804">Transcription</keyword>
<evidence type="ECO:0000313" key="6">
    <source>
        <dbReference type="Proteomes" id="UP000182660"/>
    </source>
</evidence>
<evidence type="ECO:0000313" key="7">
    <source>
        <dbReference type="Proteomes" id="UP000183794"/>
    </source>
</evidence>
<dbReference type="Gene3D" id="1.20.120.1370">
    <property type="entry name" value="Regulator of RNA polymerase sigma(70) subunit, domain 4"/>
    <property type="match status" value="1"/>
</dbReference>
<keyword evidence="6" id="KW-1185">Reference proteome</keyword>
<dbReference type="GO" id="GO:0006355">
    <property type="term" value="P:regulation of DNA-templated transcription"/>
    <property type="evidence" value="ECO:0007669"/>
    <property type="project" value="InterPro"/>
</dbReference>
<dbReference type="InterPro" id="IPR007448">
    <property type="entry name" value="Sigma70_reg_Rsd_AlgQ"/>
</dbReference>
<dbReference type="EMBL" id="FPLD01000061">
    <property type="protein sequence ID" value="SGZ00106.1"/>
    <property type="molecule type" value="Genomic_DNA"/>
</dbReference>
<dbReference type="Proteomes" id="UP000182660">
    <property type="component" value="Unassembled WGS sequence"/>
</dbReference>
<dbReference type="PATRIC" id="fig|80854.5.peg.4158"/>
<dbReference type="OrthoDB" id="5567237at2"/>
<evidence type="ECO:0000256" key="3">
    <source>
        <dbReference type="RuleBase" id="RU004409"/>
    </source>
</evidence>
<evidence type="ECO:0000256" key="2">
    <source>
        <dbReference type="ARBA" id="ARBA00023163"/>
    </source>
</evidence>
<dbReference type="EMBL" id="FPLJ01000051">
    <property type="protein sequence ID" value="SGY90959.1"/>
    <property type="molecule type" value="Genomic_DNA"/>
</dbReference>
<dbReference type="AlphaFoldDB" id="A0A090KD59"/>
<dbReference type="InterPro" id="IPR038309">
    <property type="entry name" value="Rsd/AlgQ_sf"/>
</dbReference>
<name>A0A090KD59_9GAMM</name>
<evidence type="ECO:0000313" key="4">
    <source>
        <dbReference type="EMBL" id="SGY90959.1"/>
    </source>
</evidence>